<organism evidence="1 2">
    <name type="scientific">Rhodopirellula europaea 6C</name>
    <dbReference type="NCBI Taxonomy" id="1263867"/>
    <lineage>
        <taxon>Bacteria</taxon>
        <taxon>Pseudomonadati</taxon>
        <taxon>Planctomycetota</taxon>
        <taxon>Planctomycetia</taxon>
        <taxon>Pirellulales</taxon>
        <taxon>Pirellulaceae</taxon>
        <taxon>Rhodopirellula</taxon>
    </lineage>
</organism>
<dbReference type="Proteomes" id="UP000011529">
    <property type="component" value="Unassembled WGS sequence"/>
</dbReference>
<dbReference type="PATRIC" id="fig|1263867.3.peg.3404"/>
<reference evidence="1" key="2">
    <citation type="journal article" date="2013" name="Mar. Genomics">
        <title>Expression of sulfatases in Rhodopirellula baltica and the diversity of sulfatases in the genus Rhodopirellula.</title>
        <authorList>
            <person name="Wegner C.E."/>
            <person name="Richter-Heitmann T."/>
            <person name="Klindworth A."/>
            <person name="Klockow C."/>
            <person name="Richter M."/>
            <person name="Achstetter T."/>
            <person name="Glockner F.O."/>
            <person name="Harder J."/>
        </authorList>
    </citation>
    <scope>NUCLEOTIDE SEQUENCE [LARGE SCALE GENOMIC DNA]</scope>
    <source>
        <strain evidence="1">6C</strain>
    </source>
</reference>
<sequence>MTVVRPGWFVDGDGVRYDSSASSVFADVFTLRHGEPSRAPEYASRAVSKLKNFRAYRVTRDVPRLKQRDALRQPIPSIANRVTAPTAFRHNALDLHCLAVPAP</sequence>
<keyword evidence="2" id="KW-1185">Reference proteome</keyword>
<proteinExistence type="predicted"/>
<name>M2B1I6_9BACT</name>
<evidence type="ECO:0000313" key="1">
    <source>
        <dbReference type="EMBL" id="EMB16084.1"/>
    </source>
</evidence>
<evidence type="ECO:0000313" key="2">
    <source>
        <dbReference type="Proteomes" id="UP000011529"/>
    </source>
</evidence>
<comment type="caution">
    <text evidence="1">The sequence shown here is derived from an EMBL/GenBank/DDBJ whole genome shotgun (WGS) entry which is preliminary data.</text>
</comment>
<dbReference type="AlphaFoldDB" id="M2B1I6"/>
<accession>M2B1I6</accession>
<dbReference type="EMBL" id="ANMO01000135">
    <property type="protein sequence ID" value="EMB16084.1"/>
    <property type="molecule type" value="Genomic_DNA"/>
</dbReference>
<protein>
    <submittedName>
        <fullName evidence="1">Uncharacterized protein</fullName>
    </submittedName>
</protein>
<reference evidence="1" key="1">
    <citation type="submission" date="2012-11" db="EMBL/GenBank/DDBJ databases">
        <title>Permanent draft genomes of Rhodopirellula europaea strain SH398 and 6C.</title>
        <authorList>
            <person name="Richter M."/>
            <person name="Richter-Heitmann T."/>
            <person name="Frank C."/>
            <person name="Harder J."/>
            <person name="Glockner F.O."/>
        </authorList>
    </citation>
    <scope>NUCLEOTIDE SEQUENCE</scope>
    <source>
        <strain evidence="1">6C</strain>
    </source>
</reference>
<gene>
    <name evidence="1" type="ORF">RE6C_03187</name>
</gene>